<dbReference type="STRING" id="865937.Gilli_1395"/>
<dbReference type="RefSeq" id="WP_006988370.1">
    <property type="nucleotide sequence ID" value="NZ_JH594606.1"/>
</dbReference>
<dbReference type="Proteomes" id="UP000003844">
    <property type="component" value="Unassembled WGS sequence"/>
</dbReference>
<organism evidence="1 2">
    <name type="scientific">Gillisia limnaea (strain DSM 15749 / LMG 21470 / R-8282)</name>
    <dbReference type="NCBI Taxonomy" id="865937"/>
    <lineage>
        <taxon>Bacteria</taxon>
        <taxon>Pseudomonadati</taxon>
        <taxon>Bacteroidota</taxon>
        <taxon>Flavobacteriia</taxon>
        <taxon>Flavobacteriales</taxon>
        <taxon>Flavobacteriaceae</taxon>
        <taxon>Gillisia</taxon>
    </lineage>
</organism>
<dbReference type="eggNOG" id="ENOG5033PHT">
    <property type="taxonomic scope" value="Bacteria"/>
</dbReference>
<protein>
    <submittedName>
        <fullName evidence="1">Uncharacterized protein</fullName>
    </submittedName>
</protein>
<keyword evidence="2" id="KW-1185">Reference proteome</keyword>
<sequence>MALLTSLFTLNPEVEKFSFLNRTNIEMESVYLEEEVIDLKYTYHFTGLLSNEKSDFLKRQILDFFNSPDENIKISADVLAQCYSFIDNLYPTVLEHLEIDDVYSTSYGTVVFDWEKDVDNAFSLEIGAKELGYFIEVNGTDDKQVDSLILDESKNELLQDLSSFLSV</sequence>
<gene>
    <name evidence="1" type="ORF">Gilli_1395</name>
</gene>
<reference evidence="2" key="1">
    <citation type="journal article" date="2012" name="Stand. Genomic Sci.">
        <title>Genome sequence of the Antarctic rhodopsins-containing flavobacterium Gillisia limnaea type strain (R-8282(T)).</title>
        <authorList>
            <person name="Riedel T."/>
            <person name="Held B."/>
            <person name="Nolan M."/>
            <person name="Lucas S."/>
            <person name="Lapidus A."/>
            <person name="Tice H."/>
            <person name="Del Rio T.G."/>
            <person name="Cheng J.F."/>
            <person name="Han C."/>
            <person name="Tapia R."/>
            <person name="Goodwin L.A."/>
            <person name="Pitluck S."/>
            <person name="Liolios K."/>
            <person name="Mavromatis K."/>
            <person name="Pagani I."/>
            <person name="Ivanova N."/>
            <person name="Mikhailova N."/>
            <person name="Pati A."/>
            <person name="Chen A."/>
            <person name="Palaniappan K."/>
            <person name="Land M."/>
            <person name="Rohde M."/>
            <person name="Tindall B.J."/>
            <person name="Detter J.C."/>
            <person name="Goker M."/>
            <person name="Bristow J."/>
            <person name="Eisen J.A."/>
            <person name="Markowitz V."/>
            <person name="Hugenholtz P."/>
            <person name="Kyrpides N.C."/>
            <person name="Klenk H.P."/>
            <person name="Woyke T."/>
        </authorList>
    </citation>
    <scope>NUCLEOTIDE SEQUENCE [LARGE SCALE GENOMIC DNA]</scope>
    <source>
        <strain evidence="2">DSM 15749 / LMG 21470 / R-8282</strain>
    </source>
</reference>
<name>H2BXH2_GILLR</name>
<dbReference type="OrthoDB" id="1431868at2"/>
<dbReference type="HOGENOM" id="CLU_1592223_0_0_10"/>
<evidence type="ECO:0000313" key="1">
    <source>
        <dbReference type="EMBL" id="EHQ02054.1"/>
    </source>
</evidence>
<proteinExistence type="predicted"/>
<accession>H2BXH2</accession>
<dbReference type="AlphaFoldDB" id="H2BXH2"/>
<dbReference type="EMBL" id="JH594606">
    <property type="protein sequence ID" value="EHQ02054.1"/>
    <property type="molecule type" value="Genomic_DNA"/>
</dbReference>
<evidence type="ECO:0000313" key="2">
    <source>
        <dbReference type="Proteomes" id="UP000003844"/>
    </source>
</evidence>